<dbReference type="FunFam" id="2.60.40.10:FF:001176">
    <property type="entry name" value="Usherin"/>
    <property type="match status" value="1"/>
</dbReference>
<dbReference type="FunFam" id="2.60.40.10:FF:001211">
    <property type="entry name" value="Usherin"/>
    <property type="match status" value="1"/>
</dbReference>
<name>A0A4Z2HN62_9TELE</name>
<dbReference type="Pfam" id="PF00041">
    <property type="entry name" value="fn3"/>
    <property type="match status" value="5"/>
</dbReference>
<protein>
    <submittedName>
        <fullName evidence="4">Usherin</fullName>
    </submittedName>
</protein>
<feature type="domain" description="Fibronectin type-III" evidence="3">
    <location>
        <begin position="50"/>
        <end position="138"/>
    </location>
</feature>
<gene>
    <name evidence="4" type="primary">Ush2A_1</name>
    <name evidence="4" type="ORF">EYF80_022614</name>
</gene>
<dbReference type="PROSITE" id="PS50853">
    <property type="entry name" value="FN3"/>
    <property type="match status" value="9"/>
</dbReference>
<dbReference type="InterPro" id="IPR003961">
    <property type="entry name" value="FN3_dom"/>
</dbReference>
<evidence type="ECO:0000256" key="1">
    <source>
        <dbReference type="SAM" id="MobiDB-lite"/>
    </source>
</evidence>
<dbReference type="Proteomes" id="UP000314294">
    <property type="component" value="Unassembled WGS sequence"/>
</dbReference>
<keyword evidence="2" id="KW-1133">Transmembrane helix</keyword>
<dbReference type="InterPro" id="IPR029404">
    <property type="entry name" value="CDIN1"/>
</dbReference>
<dbReference type="CDD" id="cd00063">
    <property type="entry name" value="FN3"/>
    <property type="match status" value="8"/>
</dbReference>
<dbReference type="FunFam" id="2.60.40.10:FF:001030">
    <property type="entry name" value="Usherin"/>
    <property type="match status" value="1"/>
</dbReference>
<comment type="caution">
    <text evidence="4">The sequence shown here is derived from an EMBL/GenBank/DDBJ whole genome shotgun (WGS) entry which is preliminary data.</text>
</comment>
<dbReference type="PANTHER" id="PTHR46957:SF3">
    <property type="entry name" value="CYTOKINE RECEPTOR"/>
    <property type="match status" value="1"/>
</dbReference>
<feature type="domain" description="Fibronectin type-III" evidence="3">
    <location>
        <begin position="720"/>
        <end position="812"/>
    </location>
</feature>
<dbReference type="Gene3D" id="2.60.40.10">
    <property type="entry name" value="Immunoglobulins"/>
    <property type="match status" value="9"/>
</dbReference>
<evidence type="ECO:0000259" key="3">
    <source>
        <dbReference type="PROSITE" id="PS50853"/>
    </source>
</evidence>
<feature type="domain" description="Fibronectin type-III" evidence="3">
    <location>
        <begin position="426"/>
        <end position="513"/>
    </location>
</feature>
<dbReference type="AlphaFoldDB" id="A0A4Z2HN62"/>
<feature type="domain" description="Fibronectin type-III" evidence="3">
    <location>
        <begin position="514"/>
        <end position="613"/>
    </location>
</feature>
<evidence type="ECO:0000313" key="5">
    <source>
        <dbReference type="Proteomes" id="UP000314294"/>
    </source>
</evidence>
<dbReference type="InterPro" id="IPR013783">
    <property type="entry name" value="Ig-like_fold"/>
</dbReference>
<reference evidence="4 5" key="1">
    <citation type="submission" date="2019-03" db="EMBL/GenBank/DDBJ databases">
        <title>First draft genome of Liparis tanakae, snailfish: a comprehensive survey of snailfish specific genes.</title>
        <authorList>
            <person name="Kim W."/>
            <person name="Song I."/>
            <person name="Jeong J.-H."/>
            <person name="Kim D."/>
            <person name="Kim S."/>
            <person name="Ryu S."/>
            <person name="Song J.Y."/>
            <person name="Lee S.K."/>
        </authorList>
    </citation>
    <scope>NUCLEOTIDE SEQUENCE [LARGE SCALE GENOMIC DNA]</scope>
    <source>
        <tissue evidence="4">Muscle</tissue>
    </source>
</reference>
<dbReference type="InterPro" id="IPR036116">
    <property type="entry name" value="FN3_sf"/>
</dbReference>
<organism evidence="4 5">
    <name type="scientific">Liparis tanakae</name>
    <name type="common">Tanaka's snailfish</name>
    <dbReference type="NCBI Taxonomy" id="230148"/>
    <lineage>
        <taxon>Eukaryota</taxon>
        <taxon>Metazoa</taxon>
        <taxon>Chordata</taxon>
        <taxon>Craniata</taxon>
        <taxon>Vertebrata</taxon>
        <taxon>Euteleostomi</taxon>
        <taxon>Actinopterygii</taxon>
        <taxon>Neopterygii</taxon>
        <taxon>Teleostei</taxon>
        <taxon>Neoteleostei</taxon>
        <taxon>Acanthomorphata</taxon>
        <taxon>Eupercaria</taxon>
        <taxon>Perciformes</taxon>
        <taxon>Cottioidei</taxon>
        <taxon>Cottales</taxon>
        <taxon>Liparidae</taxon>
        <taxon>Liparis</taxon>
    </lineage>
</organism>
<evidence type="ECO:0000313" key="4">
    <source>
        <dbReference type="EMBL" id="TNN67197.1"/>
    </source>
</evidence>
<dbReference type="SUPFAM" id="SSF49265">
    <property type="entry name" value="Fibronectin type III"/>
    <property type="match status" value="6"/>
</dbReference>
<feature type="domain" description="Fibronectin type-III" evidence="3">
    <location>
        <begin position="141"/>
        <end position="249"/>
    </location>
</feature>
<feature type="domain" description="Fibronectin type-III" evidence="3">
    <location>
        <begin position="1"/>
        <end position="49"/>
    </location>
</feature>
<feature type="region of interest" description="Disordered" evidence="1">
    <location>
        <begin position="500"/>
        <end position="523"/>
    </location>
</feature>
<dbReference type="InterPro" id="IPR050713">
    <property type="entry name" value="RTP_Phos/Ushers"/>
</dbReference>
<keyword evidence="2" id="KW-0472">Membrane</keyword>
<feature type="transmembrane region" description="Helical" evidence="2">
    <location>
        <begin position="887"/>
        <end position="909"/>
    </location>
</feature>
<sequence>MEESGSVQEATVFGLEPYTQYSLRVEAVNEAGSASSPWDAIRTLEASPAGLANFTVEQREQGRALLLIWDQPIAPNGIITMYNVYSEGNLEFSGLLRNFLFRRLEPWTVYSLILEACTSAGCTRSPPQHVTTAAAPPALQPPPRPLFIGPDRVALTWGPPSQPNGPIGEYYLLGRSVEEVGNGRSHEEDIEREKVLFRASSPHHADPVSYTVAGLRPWTRYQFSVRTHNPTGHTRSPWVTVTTRQAPPRGLAPPKVSHLPGQPSELLVSWTPPLEPNGVLQSYRIQRSNVSFSFSFDATVLSYTDEDLLPYSITACTSEGCTTSPRTNVTTLEAPPAAVEAPTAERVTSNSLNLSWSKPLTQNGEVTDYVLKLNNEDSYRGRELNAVLSDLRPHTSYRLVLWACTSGGCTASASLSVVTEEAPPTVLPAPTLKVTGPESVEVSWRPPEHPNGIITGYELRRDGAVIYVGAEAHYHDFTLLPSVEYRYVVRANNSKGAVSSTAATAKTHASAPSGVAPPSLTPDGPNRLRVEWSPPARPNGDIVSYTVYERDPVQLQVTSSVFTPEDGDFSDRRTTLHGLAPYHRYEVRVKACTALGCSSSDWASGLTLEAPPAGQTAPLLDLHPDAHTGLQTTFLLTWTPPAEPNGRVLHYEVYRRLDHPPDVHRRDAATLVYKNIATTCKDEALKPYTVYQYQLWAVNSAGRSAGPWVDGRTGPAPPEGVGAPVFLRVSATSALVTIHPPARPNGMVSLYRVFSLLHGNHTLLSEGTSRQQTLHDLRAYTRYWVGVEACTCYQCCSQGPLSELHTLAAPPARQPPPRPVTLTSRSVQLEWEEPLAPNGLRAACFNNMGSTASNWTAVTTLSEGPPAPGDVGEEGVGLSAPPVYSELWFILLLALLGLFLLALLLGLVLQRALRKNPSARERPPLVTLQKTRKAGGEAYMVDLSPALMARLVLDRFLQGLEGATPSKSVLNGMLKEPSLIPDQVLAKHVYQCTINDCCYGPLVDCIKHAIGQEHEVLLCDRLKERNLSFLGKTPHLLSVYSQGRAGEERNLSFLGKTSPHLLSVYSQGRADENQLRVLGYDKTPDVILEVPIAVEGHIVHWIESKASFGDDHSHRTYLNEQFWSYWNR</sequence>
<proteinExistence type="predicted"/>
<feature type="domain" description="Fibronectin type-III" evidence="3">
    <location>
        <begin position="338"/>
        <end position="425"/>
    </location>
</feature>
<accession>A0A4Z2HN62</accession>
<keyword evidence="5" id="KW-1185">Reference proteome</keyword>
<feature type="domain" description="Fibronectin type-III" evidence="3">
    <location>
        <begin position="618"/>
        <end position="719"/>
    </location>
</feature>
<dbReference type="FunFam" id="2.60.40.10:FF:001716">
    <property type="entry name" value="Usherin"/>
    <property type="match status" value="1"/>
</dbReference>
<keyword evidence="2" id="KW-0812">Transmembrane</keyword>
<feature type="compositionally biased region" description="Low complexity" evidence="1">
    <location>
        <begin position="500"/>
        <end position="511"/>
    </location>
</feature>
<evidence type="ECO:0000256" key="2">
    <source>
        <dbReference type="SAM" id="Phobius"/>
    </source>
</evidence>
<dbReference type="OrthoDB" id="5984158at2759"/>
<dbReference type="PANTHER" id="PTHR46957">
    <property type="entry name" value="CYTOKINE RECEPTOR"/>
    <property type="match status" value="1"/>
</dbReference>
<dbReference type="GO" id="GO:0016020">
    <property type="term" value="C:membrane"/>
    <property type="evidence" value="ECO:0007669"/>
    <property type="project" value="UniProtKB-SubCell"/>
</dbReference>
<dbReference type="Pfam" id="PF14811">
    <property type="entry name" value="TPD"/>
    <property type="match status" value="2"/>
</dbReference>
<dbReference type="EMBL" id="SRLO01000208">
    <property type="protein sequence ID" value="TNN67197.1"/>
    <property type="molecule type" value="Genomic_DNA"/>
</dbReference>
<dbReference type="FunFam" id="2.60.40.10:FF:001168">
    <property type="entry name" value="Usherin"/>
    <property type="match status" value="1"/>
</dbReference>
<feature type="domain" description="Fibronectin type-III" evidence="3">
    <location>
        <begin position="252"/>
        <end position="337"/>
    </location>
</feature>
<dbReference type="SMART" id="SM00060">
    <property type="entry name" value="FN3"/>
    <property type="match status" value="8"/>
</dbReference>